<reference evidence="2" key="1">
    <citation type="submission" date="2022-06" db="EMBL/GenBank/DDBJ databases">
        <title>Dynamics of rice microbiomes reveals core vertical transmitted seed endophytes.</title>
        <authorList>
            <person name="Liao K."/>
            <person name="Zhang X."/>
        </authorList>
    </citation>
    <scope>NUCLEOTIDE SEQUENCE</scope>
    <source>
        <strain evidence="2">JT1-17</strain>
    </source>
</reference>
<evidence type="ECO:0000313" key="3">
    <source>
        <dbReference type="Proteomes" id="UP001208888"/>
    </source>
</evidence>
<feature type="signal peptide" evidence="1">
    <location>
        <begin position="1"/>
        <end position="21"/>
    </location>
</feature>
<protein>
    <submittedName>
        <fullName evidence="2">Uncharacterized protein</fullName>
    </submittedName>
</protein>
<dbReference type="InterPro" id="IPR042186">
    <property type="entry name" value="FimD_plug_dom"/>
</dbReference>
<dbReference type="PANTHER" id="PTHR30451:SF5">
    <property type="entry name" value="SLR0019 PROTEIN"/>
    <property type="match status" value="1"/>
</dbReference>
<dbReference type="InterPro" id="IPR000015">
    <property type="entry name" value="Fimb_usher"/>
</dbReference>
<evidence type="ECO:0000256" key="1">
    <source>
        <dbReference type="SAM" id="SignalP"/>
    </source>
</evidence>
<sequence length="787" mass="86879">MIKIHCTLLIFFTLFYFSASSAETLKFDRKLLEANGISAAQLDNALNRHVIPQGYSETDIYVNGKYITTGSVFWQNGTLYYEKEIKEKSGITSNVWHRTDIRHNHRQFYHLDKVFSVAYDRLARTLKLSGPAQYLNVRDGKNRISGGTGAFVNYSAYGYHFSAAGQPVSSLNVDYETGMNAANVVIRAHGTYSEFRSRQSATRYSTVRDGYAERDLGSFRVRVGRTVVSDGGFGTGYIDGAIVSSATGYHQAFVNFDYDANEVLTVEFLQNNLLLWKETVQKGHASLRNIPVADLTNDVTVLIRRNGQVIESRLISRAQISTSQDGLPGYYAFSGVRVGDKRMQVAGGGYSKRFSDRLQPSVAAVTTARYRAISLSNTLETGRLRSSQTFIFSHNEAGEAGSSVNLDATISHYSLSHARNSRQFSYLGQGSTKAANSLRSSTGLVYSSRLSERVSGNLAFTHYNFYDSAGFDSVSAGLNLSLSHASVGVNLAYMSLAPGHSEKDKFSMNLALNVPLRWGSGRSSWRSQYYHYADTSRFINSLSAGISDDYTLTASHTRTTGAQQNETFSVDNSVTTPYTSASLSLSQTKQNSQSYLTSAAYVSGSIAASRHGVIFSPSPISDTWAIVDTGVSQYLKVSSLQGGGVTNHDGKVIISPVRANMGDFIRVNPEGLPKGVIISNNIREFSAVRGAVPYFRFSTYRNRLLLMKWTNKPSWVHQNDVFYDRDGKMLARFIDRDVLLISEEDLQKIEHSGMASPADINVKCRLSPGSLKKKEKIKNVMFTCSSS</sequence>
<name>A0AAJ1D0C5_PANAN</name>
<accession>A0AAJ1D0C5</accession>
<dbReference type="AlphaFoldDB" id="A0AAJ1D0C5"/>
<feature type="chain" id="PRO_5042580813" evidence="1">
    <location>
        <begin position="22"/>
        <end position="787"/>
    </location>
</feature>
<dbReference type="RefSeq" id="WP_028725246.1">
    <property type="nucleotide sequence ID" value="NZ_JANFVX010000011.1"/>
</dbReference>
<dbReference type="Pfam" id="PF00577">
    <property type="entry name" value="Usher"/>
    <property type="match status" value="1"/>
</dbReference>
<gene>
    <name evidence="2" type="ORF">NB703_002998</name>
</gene>
<dbReference type="GO" id="GO:0009279">
    <property type="term" value="C:cell outer membrane"/>
    <property type="evidence" value="ECO:0007669"/>
    <property type="project" value="TreeGrafter"/>
</dbReference>
<dbReference type="GO" id="GO:0009297">
    <property type="term" value="P:pilus assembly"/>
    <property type="evidence" value="ECO:0007669"/>
    <property type="project" value="InterPro"/>
</dbReference>
<proteinExistence type="predicted"/>
<keyword evidence="1" id="KW-0732">Signal</keyword>
<dbReference type="EMBL" id="JANFVX010000011">
    <property type="protein sequence ID" value="MCW0344905.1"/>
    <property type="molecule type" value="Genomic_DNA"/>
</dbReference>
<dbReference type="PANTHER" id="PTHR30451">
    <property type="entry name" value="OUTER MEMBRANE USHER PROTEIN"/>
    <property type="match status" value="1"/>
</dbReference>
<dbReference type="Gene3D" id="2.60.40.2610">
    <property type="entry name" value="Outer membrane usher protein FimD, plug domain"/>
    <property type="match status" value="1"/>
</dbReference>
<dbReference type="GO" id="GO:0015473">
    <property type="term" value="F:fimbrial usher porin activity"/>
    <property type="evidence" value="ECO:0007669"/>
    <property type="project" value="InterPro"/>
</dbReference>
<evidence type="ECO:0000313" key="2">
    <source>
        <dbReference type="EMBL" id="MCW0344905.1"/>
    </source>
</evidence>
<comment type="caution">
    <text evidence="2">The sequence shown here is derived from an EMBL/GenBank/DDBJ whole genome shotgun (WGS) entry which is preliminary data.</text>
</comment>
<organism evidence="2 3">
    <name type="scientific">Pantoea ananas</name>
    <name type="common">Erwinia uredovora</name>
    <dbReference type="NCBI Taxonomy" id="553"/>
    <lineage>
        <taxon>Bacteria</taxon>
        <taxon>Pseudomonadati</taxon>
        <taxon>Pseudomonadota</taxon>
        <taxon>Gammaproteobacteria</taxon>
        <taxon>Enterobacterales</taxon>
        <taxon>Erwiniaceae</taxon>
        <taxon>Pantoea</taxon>
    </lineage>
</organism>
<dbReference type="Proteomes" id="UP001208888">
    <property type="component" value="Unassembled WGS sequence"/>
</dbReference>